<organism evidence="2 3">
    <name type="scientific">Skeletonema marinoi</name>
    <dbReference type="NCBI Taxonomy" id="267567"/>
    <lineage>
        <taxon>Eukaryota</taxon>
        <taxon>Sar</taxon>
        <taxon>Stramenopiles</taxon>
        <taxon>Ochrophyta</taxon>
        <taxon>Bacillariophyta</taxon>
        <taxon>Coscinodiscophyceae</taxon>
        <taxon>Thalassiosirophycidae</taxon>
        <taxon>Thalassiosirales</taxon>
        <taxon>Skeletonemataceae</taxon>
        <taxon>Skeletonema</taxon>
        <taxon>Skeletonema marinoi-dohrnii complex</taxon>
    </lineage>
</organism>
<dbReference type="SUPFAM" id="SSF52540">
    <property type="entry name" value="P-loop containing nucleoside triphosphate hydrolases"/>
    <property type="match status" value="1"/>
</dbReference>
<evidence type="ECO:0000256" key="1">
    <source>
        <dbReference type="SAM" id="MobiDB-lite"/>
    </source>
</evidence>
<dbReference type="Gene3D" id="3.40.50.300">
    <property type="entry name" value="P-loop containing nucleotide triphosphate hydrolases"/>
    <property type="match status" value="1"/>
</dbReference>
<name>A0AAD8YHW7_9STRA</name>
<evidence type="ECO:0000313" key="2">
    <source>
        <dbReference type="EMBL" id="KAK1746328.1"/>
    </source>
</evidence>
<sequence>MKAIRISLMLLSVGAGILLDGLISSSRYFATLNFNNEALLIAPHHFESTPPPITSIATFESTPPKNGRIAWLMSFPNSGTSYTSYLIRTITQTTTGSNYGHESPNPNEQSSVSSSVGIFDDNPIPSWTESWNDRLQQPSEGYILTKTHCGGFSFCKDCDSLVYNSHTFLKKCLEGDYVTGNATSGFEISKGFASKDKIARAVHIIRDPFDNVVARFHLERKTLGKKNKAHYPNSREGFRHFCDDLGRIGVKAQKQAHMFIEDVLDLDIPCQADFFRYIQWHNMAFTSTWDLGIPTLVVHYESYTTNLNETKDALLEFLEQDEVADAPPFVTGKTYRDYYTADEIDAVSKMTERLALRETWQYTKHYFGHS</sequence>
<dbReference type="AlphaFoldDB" id="A0AAD8YHW7"/>
<gene>
    <name evidence="2" type="ORF">QTG54_002935</name>
</gene>
<proteinExistence type="predicted"/>
<dbReference type="Proteomes" id="UP001224775">
    <property type="component" value="Unassembled WGS sequence"/>
</dbReference>
<dbReference type="InterPro" id="IPR027417">
    <property type="entry name" value="P-loop_NTPase"/>
</dbReference>
<accession>A0AAD8YHW7</accession>
<dbReference type="EMBL" id="JATAAI010000004">
    <property type="protein sequence ID" value="KAK1746328.1"/>
    <property type="molecule type" value="Genomic_DNA"/>
</dbReference>
<keyword evidence="3" id="KW-1185">Reference proteome</keyword>
<feature type="region of interest" description="Disordered" evidence="1">
    <location>
        <begin position="96"/>
        <end position="115"/>
    </location>
</feature>
<comment type="caution">
    <text evidence="2">The sequence shown here is derived from an EMBL/GenBank/DDBJ whole genome shotgun (WGS) entry which is preliminary data.</text>
</comment>
<evidence type="ECO:0000313" key="3">
    <source>
        <dbReference type="Proteomes" id="UP001224775"/>
    </source>
</evidence>
<reference evidence="2" key="1">
    <citation type="submission" date="2023-06" db="EMBL/GenBank/DDBJ databases">
        <title>Survivors Of The Sea: Transcriptome response of Skeletonema marinoi to long-term dormancy.</title>
        <authorList>
            <person name="Pinder M.I.M."/>
            <person name="Kourtchenko O."/>
            <person name="Robertson E.K."/>
            <person name="Larsson T."/>
            <person name="Maumus F."/>
            <person name="Osuna-Cruz C.M."/>
            <person name="Vancaester E."/>
            <person name="Stenow R."/>
            <person name="Vandepoele K."/>
            <person name="Ploug H."/>
            <person name="Bruchert V."/>
            <person name="Godhe A."/>
            <person name="Topel M."/>
        </authorList>
    </citation>
    <scope>NUCLEOTIDE SEQUENCE</scope>
    <source>
        <strain evidence="2">R05AC</strain>
    </source>
</reference>
<protein>
    <recommendedName>
        <fullName evidence="4">Sulfotransferase domain-containing protein</fullName>
    </recommendedName>
</protein>
<evidence type="ECO:0008006" key="4">
    <source>
        <dbReference type="Google" id="ProtNLM"/>
    </source>
</evidence>